<gene>
    <name evidence="5" type="ORF">BJ979_000021</name>
</gene>
<dbReference type="InterPro" id="IPR050765">
    <property type="entry name" value="Riboflavin_Biosynth_HTPR"/>
</dbReference>
<keyword evidence="2" id="KW-0521">NADP</keyword>
<dbReference type="GO" id="GO:0009231">
    <property type="term" value="P:riboflavin biosynthetic process"/>
    <property type="evidence" value="ECO:0007669"/>
    <property type="project" value="InterPro"/>
</dbReference>
<dbReference type="RefSeq" id="WP_343046522.1">
    <property type="nucleotide sequence ID" value="NZ_JACBZY010000001.1"/>
</dbReference>
<dbReference type="InterPro" id="IPR002734">
    <property type="entry name" value="RibDG_C"/>
</dbReference>
<dbReference type="PANTHER" id="PTHR38011:SF7">
    <property type="entry name" value="2,5-DIAMINO-6-RIBOSYLAMINO-4(3H)-PYRIMIDINONE 5'-PHOSPHATE REDUCTASE"/>
    <property type="match status" value="1"/>
</dbReference>
<dbReference type="Pfam" id="PF01872">
    <property type="entry name" value="RibD_C"/>
    <property type="match status" value="1"/>
</dbReference>
<dbReference type="SUPFAM" id="SSF53597">
    <property type="entry name" value="Dihydrofolate reductase-like"/>
    <property type="match status" value="1"/>
</dbReference>
<dbReference type="GO" id="GO:0008703">
    <property type="term" value="F:5-amino-6-(5-phosphoribosylamino)uracil reductase activity"/>
    <property type="evidence" value="ECO:0007669"/>
    <property type="project" value="InterPro"/>
</dbReference>
<accession>A0A852YJM2</accession>
<evidence type="ECO:0000259" key="4">
    <source>
        <dbReference type="Pfam" id="PF01872"/>
    </source>
</evidence>
<comment type="caution">
    <text evidence="5">The sequence shown here is derived from an EMBL/GenBank/DDBJ whole genome shotgun (WGS) entry which is preliminary data.</text>
</comment>
<organism evidence="5 6">
    <name type="scientific">Schumannella luteola</name>
    <dbReference type="NCBI Taxonomy" id="472059"/>
    <lineage>
        <taxon>Bacteria</taxon>
        <taxon>Bacillati</taxon>
        <taxon>Actinomycetota</taxon>
        <taxon>Actinomycetes</taxon>
        <taxon>Micrococcales</taxon>
        <taxon>Microbacteriaceae</taxon>
        <taxon>Schumannella</taxon>
    </lineage>
</organism>
<evidence type="ECO:0000256" key="2">
    <source>
        <dbReference type="ARBA" id="ARBA00022857"/>
    </source>
</evidence>
<evidence type="ECO:0000313" key="6">
    <source>
        <dbReference type="Proteomes" id="UP000553888"/>
    </source>
</evidence>
<dbReference type="Gene3D" id="3.40.430.10">
    <property type="entry name" value="Dihydrofolate Reductase, subunit A"/>
    <property type="match status" value="1"/>
</dbReference>
<dbReference type="AlphaFoldDB" id="A0A852YJM2"/>
<feature type="domain" description="Bacterial bifunctional deaminase-reductase C-terminal" evidence="4">
    <location>
        <begin position="58"/>
        <end position="254"/>
    </location>
</feature>
<reference evidence="5 6" key="1">
    <citation type="submission" date="2020-07" db="EMBL/GenBank/DDBJ databases">
        <title>Sequencing the genomes of 1000 actinobacteria strains.</title>
        <authorList>
            <person name="Klenk H.-P."/>
        </authorList>
    </citation>
    <scope>NUCLEOTIDE SEQUENCE [LARGE SCALE GENOMIC DNA]</scope>
    <source>
        <strain evidence="5 6">DSM 23141</strain>
    </source>
</reference>
<dbReference type="PANTHER" id="PTHR38011">
    <property type="entry name" value="DIHYDROFOLATE REDUCTASE FAMILY PROTEIN (AFU_ORTHOLOGUE AFUA_8G06820)"/>
    <property type="match status" value="1"/>
</dbReference>
<comment type="pathway">
    <text evidence="1">Cofactor biosynthesis; riboflavin biosynthesis.</text>
</comment>
<evidence type="ECO:0000313" key="5">
    <source>
        <dbReference type="EMBL" id="NYG97395.1"/>
    </source>
</evidence>
<dbReference type="EMBL" id="JACBZY010000001">
    <property type="protein sequence ID" value="NYG97395.1"/>
    <property type="molecule type" value="Genomic_DNA"/>
</dbReference>
<proteinExistence type="predicted"/>
<dbReference type="InterPro" id="IPR024072">
    <property type="entry name" value="DHFR-like_dom_sf"/>
</dbReference>
<keyword evidence="6" id="KW-1185">Reference proteome</keyword>
<keyword evidence="3" id="KW-0560">Oxidoreductase</keyword>
<dbReference type="Proteomes" id="UP000553888">
    <property type="component" value="Unassembled WGS sequence"/>
</dbReference>
<sequence length="273" mass="27910">MTTRLDRLWPDPLDGLGDDDVLATYAPPLGESAYRPDAGEVDAGEVDAGGADAGDGAWLRLNFVSSLDGAATREGLSGGLGRGGDKRVFDLQRRWADVVLVGAGTARAEGYGAMVLDDDAVAWRRAQGLAPHPVFALVSGRLDLDPASPIFAEAPVRPIVYTVASAPAGARAALAAVADVMDAGDTSVDPARLRAELAARGLRRIHAEGGPSLAGAFLTAGVVDELCLTIAPTLEGGPAGRIAHADAAAPTGMRPASVLLSGDGELLLRHVRA</sequence>
<name>A0A852YJM2_9MICO</name>
<evidence type="ECO:0000256" key="1">
    <source>
        <dbReference type="ARBA" id="ARBA00005104"/>
    </source>
</evidence>
<evidence type="ECO:0000256" key="3">
    <source>
        <dbReference type="ARBA" id="ARBA00023002"/>
    </source>
</evidence>
<protein>
    <submittedName>
        <fullName evidence="5">Riboflavin biosynthesis pyrimidine reductase</fullName>
    </submittedName>
</protein>